<dbReference type="EMBL" id="OB660665">
    <property type="protein sequence ID" value="CAD7225787.1"/>
    <property type="molecule type" value="Genomic_DNA"/>
</dbReference>
<evidence type="ECO:0000256" key="6">
    <source>
        <dbReference type="SAM" id="MobiDB-lite"/>
    </source>
</evidence>
<dbReference type="AlphaFoldDB" id="A0A7R8W7H9"/>
<comment type="function">
    <text evidence="4">Possible splicing regulator involved in the control of cellular survival.</text>
</comment>
<dbReference type="Pfam" id="PF13917">
    <property type="entry name" value="zf-CCHC_3"/>
    <property type="match status" value="1"/>
</dbReference>
<dbReference type="InterPro" id="IPR001878">
    <property type="entry name" value="Znf_CCHC"/>
</dbReference>
<evidence type="ECO:0000256" key="3">
    <source>
        <dbReference type="ARBA" id="ARBA00022833"/>
    </source>
</evidence>
<feature type="region of interest" description="Disordered" evidence="6">
    <location>
        <begin position="59"/>
        <end position="137"/>
    </location>
</feature>
<reference evidence="8" key="1">
    <citation type="submission" date="2020-11" db="EMBL/GenBank/DDBJ databases">
        <authorList>
            <person name="Tran Van P."/>
        </authorList>
    </citation>
    <scope>NUCLEOTIDE SEQUENCE</scope>
</reference>
<keyword evidence="1" id="KW-0479">Metal-binding</keyword>
<name>A0A7R8W7H9_9CRUS</name>
<feature type="domain" description="CCHC-type" evidence="7">
    <location>
        <begin position="29"/>
        <end position="42"/>
    </location>
</feature>
<dbReference type="PROSITE" id="PS50158">
    <property type="entry name" value="ZF_CCHC"/>
    <property type="match status" value="1"/>
</dbReference>
<evidence type="ECO:0000256" key="4">
    <source>
        <dbReference type="ARBA" id="ARBA00037746"/>
    </source>
</evidence>
<accession>A0A7R8W7H9</accession>
<dbReference type="OrthoDB" id="5596742at2759"/>
<protein>
    <recommendedName>
        <fullName evidence="5">Protein SREK1IP1</fullName>
    </recommendedName>
</protein>
<feature type="non-terminal residue" evidence="8">
    <location>
        <position position="1"/>
    </location>
</feature>
<dbReference type="GO" id="GO:0003676">
    <property type="term" value="F:nucleic acid binding"/>
    <property type="evidence" value="ECO:0007669"/>
    <property type="project" value="InterPro"/>
</dbReference>
<dbReference type="GO" id="GO:0008270">
    <property type="term" value="F:zinc ion binding"/>
    <property type="evidence" value="ECO:0007669"/>
    <property type="project" value="UniProtKB-KW"/>
</dbReference>
<evidence type="ECO:0000256" key="1">
    <source>
        <dbReference type="ARBA" id="ARBA00022723"/>
    </source>
</evidence>
<evidence type="ECO:0000313" key="8">
    <source>
        <dbReference type="EMBL" id="CAD7225787.1"/>
    </source>
</evidence>
<dbReference type="PANTHER" id="PTHR31437">
    <property type="entry name" value="SREK1IP1 FAMILY MEMBER"/>
    <property type="match status" value="1"/>
</dbReference>
<dbReference type="PANTHER" id="PTHR31437:SF1">
    <property type="entry name" value="PROTEIN SREK1IP1"/>
    <property type="match status" value="1"/>
</dbReference>
<keyword evidence="2" id="KW-0863">Zinc-finger</keyword>
<feature type="compositionally biased region" description="Basic residues" evidence="6">
    <location>
        <begin position="82"/>
        <end position="103"/>
    </location>
</feature>
<sequence>FVSVMDPDPAALLSRLNPQDGQPTLRAACKKCGYPGHLTFQCMNFIKVNPNKDVVLDVESTSSDTEDETPLVSLRKEELLKQRKHKKKKKKEKEKKKKKQKKSYHSDDSDTEKNAKKRKRYYSSSDDEKSNRKKKKR</sequence>
<evidence type="ECO:0000259" key="7">
    <source>
        <dbReference type="PROSITE" id="PS50158"/>
    </source>
</evidence>
<evidence type="ECO:0000256" key="5">
    <source>
        <dbReference type="ARBA" id="ARBA00039180"/>
    </source>
</evidence>
<organism evidence="8">
    <name type="scientific">Cyprideis torosa</name>
    <dbReference type="NCBI Taxonomy" id="163714"/>
    <lineage>
        <taxon>Eukaryota</taxon>
        <taxon>Metazoa</taxon>
        <taxon>Ecdysozoa</taxon>
        <taxon>Arthropoda</taxon>
        <taxon>Crustacea</taxon>
        <taxon>Oligostraca</taxon>
        <taxon>Ostracoda</taxon>
        <taxon>Podocopa</taxon>
        <taxon>Podocopida</taxon>
        <taxon>Cytherocopina</taxon>
        <taxon>Cytheroidea</taxon>
        <taxon>Cytherideidae</taxon>
        <taxon>Cyprideis</taxon>
    </lineage>
</organism>
<proteinExistence type="predicted"/>
<feature type="compositionally biased region" description="Basic and acidic residues" evidence="6">
    <location>
        <begin position="104"/>
        <end position="114"/>
    </location>
</feature>
<evidence type="ECO:0000256" key="2">
    <source>
        <dbReference type="ARBA" id="ARBA00022771"/>
    </source>
</evidence>
<gene>
    <name evidence="8" type="ORF">CTOB1V02_LOCUS3719</name>
</gene>
<keyword evidence="3" id="KW-0862">Zinc</keyword>